<keyword evidence="7" id="KW-1185">Reference proteome</keyword>
<dbReference type="InterPro" id="IPR026856">
    <property type="entry name" value="Sialidase_fam"/>
</dbReference>
<evidence type="ECO:0000256" key="3">
    <source>
        <dbReference type="ARBA" id="ARBA00012733"/>
    </source>
</evidence>
<sequence>MAFDPSSPTDPQDSRPAPAASTNGEAVEQSVPYTSGTEGYDTYRIPAVVRTKAGTLIAFAEARAGTSDTGEIVVVAKRSGDGGRTWGPLRLVAGDGTGTQGNPCPVADLHSGRVILLTCTNGADATETAIMAGEVEPADGRRVWVQHSDDDGATFSRPREITADVKHPDWRWYATGPGHAIALTTGPYRGRLVVPANHSTAPPAGSADTGTEPKYYGGHCLFSDDGGTTWHIGFLDDAPDGVVNANETTAAQLPDGRVYFNTRNQNGTAPGVRADALSADGGRTLLHPYAPQPGLAGTVVQGSVLQPAHGPLLFSGPADPARRAEMQLRASHDGGRTWSTVLTLSAQPAAYSDLVEITADHVGLLYETGPRTPTDTITFARIPLRPSR</sequence>
<evidence type="ECO:0000256" key="1">
    <source>
        <dbReference type="ARBA" id="ARBA00000427"/>
    </source>
</evidence>
<feature type="compositionally biased region" description="Polar residues" evidence="4">
    <location>
        <begin position="1"/>
        <end position="11"/>
    </location>
</feature>
<feature type="region of interest" description="Disordered" evidence="4">
    <location>
        <begin position="1"/>
        <end position="38"/>
    </location>
</feature>
<evidence type="ECO:0000259" key="5">
    <source>
        <dbReference type="Pfam" id="PF13088"/>
    </source>
</evidence>
<organism evidence="6 7">
    <name type="scientific">Actinacidiphila acididurans</name>
    <dbReference type="NCBI Taxonomy" id="2784346"/>
    <lineage>
        <taxon>Bacteria</taxon>
        <taxon>Bacillati</taxon>
        <taxon>Actinomycetota</taxon>
        <taxon>Actinomycetes</taxon>
        <taxon>Kitasatosporales</taxon>
        <taxon>Streptomycetaceae</taxon>
        <taxon>Actinacidiphila</taxon>
    </lineage>
</organism>
<comment type="caution">
    <text evidence="6">The sequence shown here is derived from an EMBL/GenBank/DDBJ whole genome shotgun (WGS) entry which is preliminary data.</text>
</comment>
<proteinExistence type="inferred from homology"/>
<dbReference type="Proteomes" id="UP000749040">
    <property type="component" value="Unassembled WGS sequence"/>
</dbReference>
<feature type="domain" description="Sialidase" evidence="5">
    <location>
        <begin position="54"/>
        <end position="356"/>
    </location>
</feature>
<dbReference type="RefSeq" id="WP_205354861.1">
    <property type="nucleotide sequence ID" value="NZ_JADKYB010000001.1"/>
</dbReference>
<reference evidence="6 7" key="1">
    <citation type="submission" date="2021-01" db="EMBL/GenBank/DDBJ databases">
        <title>Streptomyces acididurans sp. nov., isolated from a peat swamp forest soil.</title>
        <authorList>
            <person name="Chantavorakit T."/>
            <person name="Duangmal K."/>
        </authorList>
    </citation>
    <scope>NUCLEOTIDE SEQUENCE [LARGE SCALE GENOMIC DNA]</scope>
    <source>
        <strain evidence="6 7">KK5PA1</strain>
    </source>
</reference>
<protein>
    <recommendedName>
        <fullName evidence="3">exo-alpha-sialidase</fullName>
        <ecNumber evidence="3">3.2.1.18</ecNumber>
    </recommendedName>
</protein>
<dbReference type="InterPro" id="IPR036278">
    <property type="entry name" value="Sialidase_sf"/>
</dbReference>
<comment type="catalytic activity">
    <reaction evidence="1">
        <text>Hydrolysis of alpha-(2-&gt;3)-, alpha-(2-&gt;6)-, alpha-(2-&gt;8)- glycosidic linkages of terminal sialic acid residues in oligosaccharides, glycoproteins, glycolipids, colominic acid and synthetic substrates.</text>
        <dbReference type="EC" id="3.2.1.18"/>
    </reaction>
</comment>
<evidence type="ECO:0000313" key="7">
    <source>
        <dbReference type="Proteomes" id="UP000749040"/>
    </source>
</evidence>
<accession>A0ABS2THZ5</accession>
<dbReference type="SUPFAM" id="SSF50939">
    <property type="entry name" value="Sialidases"/>
    <property type="match status" value="1"/>
</dbReference>
<dbReference type="CDD" id="cd15482">
    <property type="entry name" value="Sialidase_non-viral"/>
    <property type="match status" value="1"/>
</dbReference>
<evidence type="ECO:0000313" key="6">
    <source>
        <dbReference type="EMBL" id="MBM9502963.1"/>
    </source>
</evidence>
<name>A0ABS2THZ5_9ACTN</name>
<dbReference type="EC" id="3.2.1.18" evidence="3"/>
<evidence type="ECO:0000256" key="2">
    <source>
        <dbReference type="ARBA" id="ARBA00009348"/>
    </source>
</evidence>
<dbReference type="EMBL" id="JADKYB010000001">
    <property type="protein sequence ID" value="MBM9502963.1"/>
    <property type="molecule type" value="Genomic_DNA"/>
</dbReference>
<dbReference type="InterPro" id="IPR011040">
    <property type="entry name" value="Sialidase"/>
</dbReference>
<evidence type="ECO:0000256" key="4">
    <source>
        <dbReference type="SAM" id="MobiDB-lite"/>
    </source>
</evidence>
<dbReference type="PANTHER" id="PTHR10628">
    <property type="entry name" value="SIALIDASE"/>
    <property type="match status" value="1"/>
</dbReference>
<dbReference type="Pfam" id="PF13088">
    <property type="entry name" value="BNR_2"/>
    <property type="match status" value="1"/>
</dbReference>
<comment type="similarity">
    <text evidence="2">Belongs to the glycosyl hydrolase 33 family.</text>
</comment>
<gene>
    <name evidence="6" type="ORF">ITX44_00090</name>
</gene>
<dbReference type="PANTHER" id="PTHR10628:SF30">
    <property type="entry name" value="EXO-ALPHA-SIALIDASE"/>
    <property type="match status" value="1"/>
</dbReference>
<dbReference type="Gene3D" id="2.120.10.10">
    <property type="match status" value="1"/>
</dbReference>